<feature type="signal peptide" evidence="2">
    <location>
        <begin position="1"/>
        <end position="22"/>
    </location>
</feature>
<name>A0A9N9IEN9_9GLOM</name>
<evidence type="ECO:0000313" key="3">
    <source>
        <dbReference type="EMBL" id="CAG8732571.1"/>
    </source>
</evidence>
<evidence type="ECO:0000256" key="1">
    <source>
        <dbReference type="SAM" id="MobiDB-lite"/>
    </source>
</evidence>
<proteinExistence type="predicted"/>
<evidence type="ECO:0000313" key="4">
    <source>
        <dbReference type="Proteomes" id="UP000789405"/>
    </source>
</evidence>
<dbReference type="EMBL" id="CAJVPY010012196">
    <property type="protein sequence ID" value="CAG8732571.1"/>
    <property type="molecule type" value="Genomic_DNA"/>
</dbReference>
<reference evidence="3" key="1">
    <citation type="submission" date="2021-06" db="EMBL/GenBank/DDBJ databases">
        <authorList>
            <person name="Kallberg Y."/>
            <person name="Tangrot J."/>
            <person name="Rosling A."/>
        </authorList>
    </citation>
    <scope>NUCLEOTIDE SEQUENCE</scope>
    <source>
        <strain evidence="3">MA453B</strain>
    </source>
</reference>
<sequence>MSKTQSFCYIFFFAFVTGSVWAQDANNTSNNTGNNTSNTPPCSSKPDISSYNFGFHLAALF</sequence>
<keyword evidence="2" id="KW-0732">Signal</keyword>
<dbReference type="AlphaFoldDB" id="A0A9N9IEN9"/>
<dbReference type="Proteomes" id="UP000789405">
    <property type="component" value="Unassembled WGS sequence"/>
</dbReference>
<protein>
    <submittedName>
        <fullName evidence="3">3499_t:CDS:1</fullName>
    </submittedName>
</protein>
<keyword evidence="4" id="KW-1185">Reference proteome</keyword>
<feature type="non-terminal residue" evidence="3">
    <location>
        <position position="61"/>
    </location>
</feature>
<gene>
    <name evidence="3" type="ORF">DERYTH_LOCUS15254</name>
</gene>
<accession>A0A9N9IEN9</accession>
<feature type="region of interest" description="Disordered" evidence="1">
    <location>
        <begin position="27"/>
        <end position="49"/>
    </location>
</feature>
<feature type="chain" id="PRO_5040441286" evidence="2">
    <location>
        <begin position="23"/>
        <end position="61"/>
    </location>
</feature>
<organism evidence="3 4">
    <name type="scientific">Dentiscutata erythropus</name>
    <dbReference type="NCBI Taxonomy" id="1348616"/>
    <lineage>
        <taxon>Eukaryota</taxon>
        <taxon>Fungi</taxon>
        <taxon>Fungi incertae sedis</taxon>
        <taxon>Mucoromycota</taxon>
        <taxon>Glomeromycotina</taxon>
        <taxon>Glomeromycetes</taxon>
        <taxon>Diversisporales</taxon>
        <taxon>Gigasporaceae</taxon>
        <taxon>Dentiscutata</taxon>
    </lineage>
</organism>
<feature type="compositionally biased region" description="Polar residues" evidence="1">
    <location>
        <begin position="40"/>
        <end position="49"/>
    </location>
</feature>
<evidence type="ECO:0000256" key="2">
    <source>
        <dbReference type="SAM" id="SignalP"/>
    </source>
</evidence>
<feature type="compositionally biased region" description="Low complexity" evidence="1">
    <location>
        <begin position="27"/>
        <end position="39"/>
    </location>
</feature>
<comment type="caution">
    <text evidence="3">The sequence shown here is derived from an EMBL/GenBank/DDBJ whole genome shotgun (WGS) entry which is preliminary data.</text>
</comment>